<accession>A0AAN9IRG0</accession>
<dbReference type="EMBL" id="JAYKXN010000005">
    <property type="protein sequence ID" value="KAK7284761.1"/>
    <property type="molecule type" value="Genomic_DNA"/>
</dbReference>
<dbReference type="GO" id="GO:0005737">
    <property type="term" value="C:cytoplasm"/>
    <property type="evidence" value="ECO:0007669"/>
    <property type="project" value="TreeGrafter"/>
</dbReference>
<dbReference type="PANTHER" id="PTHR10801">
    <property type="entry name" value="24-DEHYDROCHOLESTEROL REDUCTASE"/>
    <property type="match status" value="1"/>
</dbReference>
<dbReference type="InterPro" id="IPR040165">
    <property type="entry name" value="Diminuto-like"/>
</dbReference>
<dbReference type="PANTHER" id="PTHR10801:SF0">
    <property type="entry name" value="DELTA(24)-STEROL REDUCTASE"/>
    <property type="match status" value="1"/>
</dbReference>
<evidence type="ECO:0000313" key="3">
    <source>
        <dbReference type="Proteomes" id="UP001359559"/>
    </source>
</evidence>
<organism evidence="2 3">
    <name type="scientific">Clitoria ternatea</name>
    <name type="common">Butterfly pea</name>
    <dbReference type="NCBI Taxonomy" id="43366"/>
    <lineage>
        <taxon>Eukaryota</taxon>
        <taxon>Viridiplantae</taxon>
        <taxon>Streptophyta</taxon>
        <taxon>Embryophyta</taxon>
        <taxon>Tracheophyta</taxon>
        <taxon>Spermatophyta</taxon>
        <taxon>Magnoliopsida</taxon>
        <taxon>eudicotyledons</taxon>
        <taxon>Gunneridae</taxon>
        <taxon>Pentapetalae</taxon>
        <taxon>rosids</taxon>
        <taxon>fabids</taxon>
        <taxon>Fabales</taxon>
        <taxon>Fabaceae</taxon>
        <taxon>Papilionoideae</taxon>
        <taxon>50 kb inversion clade</taxon>
        <taxon>NPAAA clade</taxon>
        <taxon>indigoferoid/millettioid clade</taxon>
        <taxon>Phaseoleae</taxon>
        <taxon>Clitoria</taxon>
    </lineage>
</organism>
<keyword evidence="3" id="KW-1185">Reference proteome</keyword>
<protein>
    <submittedName>
        <fullName evidence="2">Uncharacterized protein</fullName>
    </submittedName>
</protein>
<proteinExistence type="predicted"/>
<dbReference type="GO" id="GO:0016628">
    <property type="term" value="F:oxidoreductase activity, acting on the CH-CH group of donors, NAD or NADP as acceptor"/>
    <property type="evidence" value="ECO:0007669"/>
    <property type="project" value="TreeGrafter"/>
</dbReference>
<dbReference type="Proteomes" id="UP001359559">
    <property type="component" value="Unassembled WGS sequence"/>
</dbReference>
<dbReference type="GO" id="GO:0008202">
    <property type="term" value="P:steroid metabolic process"/>
    <property type="evidence" value="ECO:0007669"/>
    <property type="project" value="TreeGrafter"/>
</dbReference>
<dbReference type="GO" id="GO:0016020">
    <property type="term" value="C:membrane"/>
    <property type="evidence" value="ECO:0007669"/>
    <property type="project" value="TreeGrafter"/>
</dbReference>
<name>A0AAN9IRG0_CLITE</name>
<comment type="caution">
    <text evidence="2">The sequence shown here is derived from an EMBL/GenBank/DDBJ whole genome shotgun (WGS) entry which is preliminary data.</text>
</comment>
<dbReference type="AlphaFoldDB" id="A0AAN9IRG0"/>
<reference evidence="2 3" key="1">
    <citation type="submission" date="2024-01" db="EMBL/GenBank/DDBJ databases">
        <title>The genomes of 5 underutilized Papilionoideae crops provide insights into root nodulation and disease resistance.</title>
        <authorList>
            <person name="Yuan L."/>
        </authorList>
    </citation>
    <scope>NUCLEOTIDE SEQUENCE [LARGE SCALE GENOMIC DNA]</scope>
    <source>
        <strain evidence="2">LY-2023</strain>
        <tissue evidence="2">Leaf</tissue>
    </source>
</reference>
<sequence length="77" mass="9321">MRYPGFFREVRAWLSSPEPQFFAWLVDATQGFTSQGDVIRNCYHEMHVIQDMLIPLYKVKDALEWVHREMEVHFLLY</sequence>
<evidence type="ECO:0000313" key="2">
    <source>
        <dbReference type="EMBL" id="KAK7284761.1"/>
    </source>
</evidence>
<evidence type="ECO:0000256" key="1">
    <source>
        <dbReference type="ARBA" id="ARBA00023002"/>
    </source>
</evidence>
<keyword evidence="1" id="KW-0560">Oxidoreductase</keyword>
<gene>
    <name evidence="2" type="ORF">RJT34_19514</name>
</gene>